<proteinExistence type="predicted"/>
<dbReference type="Proteomes" id="UP000186168">
    <property type="component" value="Unassembled WGS sequence"/>
</dbReference>
<dbReference type="STRING" id="67365.GCA_001704635_04974"/>
<feature type="domain" description="HTH cro/C1-type" evidence="1">
    <location>
        <begin position="20"/>
        <end position="61"/>
    </location>
</feature>
<evidence type="ECO:0000313" key="3">
    <source>
        <dbReference type="Proteomes" id="UP000186168"/>
    </source>
</evidence>
<dbReference type="Gene3D" id="1.10.260.40">
    <property type="entry name" value="lambda repressor-like DNA-binding domains"/>
    <property type="match status" value="1"/>
</dbReference>
<keyword evidence="3" id="KW-1185">Reference proteome</keyword>
<dbReference type="InterPro" id="IPR001387">
    <property type="entry name" value="Cro/C1-type_HTH"/>
</dbReference>
<dbReference type="CDD" id="cd00093">
    <property type="entry name" value="HTH_XRE"/>
    <property type="match status" value="1"/>
</dbReference>
<name>A0A1R1S6X4_9ACTN</name>
<protein>
    <recommendedName>
        <fullName evidence="1">HTH cro/C1-type domain-containing protein</fullName>
    </recommendedName>
</protein>
<sequence length="274" mass="30261">MDETSPPENLNPLQRFGSDVKRVRLGRKLTQKHLGKVTGYSDAYVSLVEAGKQMPSMRFAKGCDLAFGTNGLFEGMLKRIDEGDHPSWFVPYLEQEKKAAHIYDYSVHSIMGILQTEAYAHAIFRAGYPHARADVIKGKVDARIRRREVMERENPPTLWVVLHEACLRTVVGGPAVMAAQLQHLIASADSPDIDLQVITYAAGAAAAHVSPFTLLVFDSGSEVLYSDGPQGGKLYDKGATVADAMHHYERLRAHALPPDDSLALVKDLYKEYAL</sequence>
<dbReference type="AlphaFoldDB" id="A0A1R1S6X4"/>
<dbReference type="EMBL" id="ASQP01000505">
    <property type="protein sequence ID" value="OMI33869.1"/>
    <property type="molecule type" value="Genomic_DNA"/>
</dbReference>
<dbReference type="SMART" id="SM00530">
    <property type="entry name" value="HTH_XRE"/>
    <property type="match status" value="1"/>
</dbReference>
<dbReference type="SUPFAM" id="SSF47413">
    <property type="entry name" value="lambda repressor-like DNA-binding domains"/>
    <property type="match status" value="1"/>
</dbReference>
<dbReference type="PROSITE" id="PS50943">
    <property type="entry name" value="HTH_CROC1"/>
    <property type="match status" value="1"/>
</dbReference>
<dbReference type="InterPro" id="IPR010982">
    <property type="entry name" value="Lambda_DNA-bd_dom_sf"/>
</dbReference>
<evidence type="ECO:0000259" key="1">
    <source>
        <dbReference type="PROSITE" id="PS50943"/>
    </source>
</evidence>
<dbReference type="GO" id="GO:0003677">
    <property type="term" value="F:DNA binding"/>
    <property type="evidence" value="ECO:0007669"/>
    <property type="project" value="InterPro"/>
</dbReference>
<evidence type="ECO:0000313" key="2">
    <source>
        <dbReference type="EMBL" id="OMI33869.1"/>
    </source>
</evidence>
<organism evidence="2 3">
    <name type="scientific">Streptomyces sparsogenes DSM 40356</name>
    <dbReference type="NCBI Taxonomy" id="1331668"/>
    <lineage>
        <taxon>Bacteria</taxon>
        <taxon>Bacillati</taxon>
        <taxon>Actinomycetota</taxon>
        <taxon>Actinomycetes</taxon>
        <taxon>Kitasatosporales</taxon>
        <taxon>Streptomycetaceae</taxon>
        <taxon>Streptomyces</taxon>
    </lineage>
</organism>
<gene>
    <name evidence="2" type="ORF">SPAR_39266</name>
</gene>
<dbReference type="RefSeq" id="WP_076972153.1">
    <property type="nucleotide sequence ID" value="NZ_ASQP01000505.1"/>
</dbReference>
<dbReference type="Pfam" id="PF19054">
    <property type="entry name" value="DUF5753"/>
    <property type="match status" value="1"/>
</dbReference>
<dbReference type="InterPro" id="IPR043917">
    <property type="entry name" value="DUF5753"/>
</dbReference>
<accession>A0A1R1S6X4</accession>
<reference evidence="2 3" key="1">
    <citation type="submission" date="2013-05" db="EMBL/GenBank/DDBJ databases">
        <title>Genome sequence of Streptomyces sparsogenes DSM 40356.</title>
        <authorList>
            <person name="Coyne S."/>
            <person name="Seebeck F.P."/>
        </authorList>
    </citation>
    <scope>NUCLEOTIDE SEQUENCE [LARGE SCALE GENOMIC DNA]</scope>
    <source>
        <strain evidence="2 3">DSM 40356</strain>
    </source>
</reference>
<dbReference type="Pfam" id="PF01381">
    <property type="entry name" value="HTH_3"/>
    <property type="match status" value="1"/>
</dbReference>
<comment type="caution">
    <text evidence="2">The sequence shown here is derived from an EMBL/GenBank/DDBJ whole genome shotgun (WGS) entry which is preliminary data.</text>
</comment>